<accession>A0A1W0E4K9</accession>
<evidence type="ECO:0000313" key="2">
    <source>
        <dbReference type="Proteomes" id="UP000192758"/>
    </source>
</evidence>
<evidence type="ECO:0000313" key="1">
    <source>
        <dbReference type="EMBL" id="OQS54166.1"/>
    </source>
</evidence>
<dbReference type="AlphaFoldDB" id="A0A1W0E4K9"/>
<reference evidence="1 2" key="1">
    <citation type="journal article" date="2017" name="Environ. Microbiol.">
        <title>Decay of the glycolytic pathway and adaptation to intranuclear parasitism within Enterocytozoonidae microsporidia.</title>
        <authorList>
            <person name="Wiredu Boakye D."/>
            <person name="Jaroenlak P."/>
            <person name="Prachumwat A."/>
            <person name="Williams T.A."/>
            <person name="Bateman K.S."/>
            <person name="Itsathitphaisarn O."/>
            <person name="Sritunyalucksana K."/>
            <person name="Paszkiewicz K.H."/>
            <person name="Moore K.A."/>
            <person name="Stentiford G.D."/>
            <person name="Williams B.A."/>
        </authorList>
    </citation>
    <scope>NUCLEOTIDE SEQUENCE [LARGE SCALE GENOMIC DNA]</scope>
    <source>
        <strain evidence="1 2">TH1</strain>
    </source>
</reference>
<keyword evidence="2" id="KW-1185">Reference proteome</keyword>
<proteinExistence type="predicted"/>
<comment type="caution">
    <text evidence="1">The sequence shown here is derived from an EMBL/GenBank/DDBJ whole genome shotgun (WGS) entry which is preliminary data.</text>
</comment>
<dbReference type="EMBL" id="MNPJ01000022">
    <property type="protein sequence ID" value="OQS54166.1"/>
    <property type="molecule type" value="Genomic_DNA"/>
</dbReference>
<dbReference type="Proteomes" id="UP000192758">
    <property type="component" value="Unassembled WGS sequence"/>
</dbReference>
<name>A0A1W0E4K9_9MICR</name>
<gene>
    <name evidence="1" type="ORF">EHP00_2240</name>
</gene>
<sequence>MLTDANNTLSNQITTKNNIIVETSLTTKIPEDEIVLKELEDGFSLEVKHSHTAKSKNSWYESAFTYKKEEHYERKVKQVEGHFNSEGNYEVKVEFEE</sequence>
<protein>
    <submittedName>
        <fullName evidence="1">Uncharacterized protein</fullName>
    </submittedName>
</protein>
<dbReference type="OrthoDB" id="10454293at2759"/>
<organism evidence="1 2">
    <name type="scientific">Ecytonucleospora hepatopenaei</name>
    <dbReference type="NCBI Taxonomy" id="646526"/>
    <lineage>
        <taxon>Eukaryota</taxon>
        <taxon>Fungi</taxon>
        <taxon>Fungi incertae sedis</taxon>
        <taxon>Microsporidia</taxon>
        <taxon>Enterocytozoonidae</taxon>
        <taxon>Ecytonucleospora</taxon>
    </lineage>
</organism>
<dbReference type="VEuPathDB" id="MicrosporidiaDB:EHP00_2240"/>